<dbReference type="GO" id="GO:0003676">
    <property type="term" value="F:nucleic acid binding"/>
    <property type="evidence" value="ECO:0007669"/>
    <property type="project" value="InterPro"/>
</dbReference>
<evidence type="ECO:0000259" key="2">
    <source>
        <dbReference type="PROSITE" id="PS50174"/>
    </source>
</evidence>
<feature type="compositionally biased region" description="Basic and acidic residues" evidence="1">
    <location>
        <begin position="75"/>
        <end position="89"/>
    </location>
</feature>
<sequence>MRRSMVDRNDEGHTSDEDDVPLHHRRPFGSGLKRQRVEFVRAQDPSTSTLPEAIQKGPSSGDIYANIVLSGNKSKSTEPQEKGDAEKQKPKSCPVCNLSYTTSLEKHEATLAHQVSLTHSHPPSALDRSRMGLRTLASAGWDPDARIGLGRDGEGMRFPIKVSAKEDNLGIGASAPEPLPPKEEKPKALKARERKELEKTEKRKGEKLQQEIFGRVDVDRYLRGETSNDTGLRN</sequence>
<feature type="region of interest" description="Disordered" evidence="1">
    <location>
        <begin position="169"/>
        <end position="208"/>
    </location>
</feature>
<feature type="domain" description="G-patch" evidence="2">
    <location>
        <begin position="128"/>
        <end position="176"/>
    </location>
</feature>
<dbReference type="Pfam" id="PF01585">
    <property type="entry name" value="G-patch"/>
    <property type="match status" value="1"/>
</dbReference>
<name>A0AA39LBS7_SARSR</name>
<dbReference type="PANTHER" id="PTHR20923">
    <property type="entry name" value="BAT4 PROTEIN-RELATED"/>
    <property type="match status" value="1"/>
</dbReference>
<accession>A0AA39LBS7</accession>
<feature type="compositionally biased region" description="Basic and acidic residues" evidence="1">
    <location>
        <begin position="1"/>
        <end position="15"/>
    </location>
</feature>
<evidence type="ECO:0000313" key="3">
    <source>
        <dbReference type="EMBL" id="KAK0391473.1"/>
    </source>
</evidence>
<feature type="compositionally biased region" description="Basic and acidic residues" evidence="1">
    <location>
        <begin position="180"/>
        <end position="208"/>
    </location>
</feature>
<proteinExistence type="predicted"/>
<organism evidence="3 4">
    <name type="scientific">Sarocladium strictum</name>
    <name type="common">Black bundle disease fungus</name>
    <name type="synonym">Acremonium strictum</name>
    <dbReference type="NCBI Taxonomy" id="5046"/>
    <lineage>
        <taxon>Eukaryota</taxon>
        <taxon>Fungi</taxon>
        <taxon>Dikarya</taxon>
        <taxon>Ascomycota</taxon>
        <taxon>Pezizomycotina</taxon>
        <taxon>Sordariomycetes</taxon>
        <taxon>Hypocreomycetidae</taxon>
        <taxon>Hypocreales</taxon>
        <taxon>Sarocladiaceae</taxon>
        <taxon>Sarocladium</taxon>
    </lineage>
</organism>
<gene>
    <name evidence="3" type="ORF">NLU13_0974</name>
</gene>
<evidence type="ECO:0000256" key="1">
    <source>
        <dbReference type="SAM" id="MobiDB-lite"/>
    </source>
</evidence>
<comment type="caution">
    <text evidence="3">The sequence shown here is derived from an EMBL/GenBank/DDBJ whole genome shotgun (WGS) entry which is preliminary data.</text>
</comment>
<dbReference type="SMART" id="SM00443">
    <property type="entry name" value="G_patch"/>
    <property type="match status" value="1"/>
</dbReference>
<dbReference type="Proteomes" id="UP001175261">
    <property type="component" value="Unassembled WGS sequence"/>
</dbReference>
<reference evidence="3" key="1">
    <citation type="submission" date="2022-10" db="EMBL/GenBank/DDBJ databases">
        <title>Determination and structural analysis of whole genome sequence of Sarocladium strictum F4-1.</title>
        <authorList>
            <person name="Hu L."/>
            <person name="Jiang Y."/>
        </authorList>
    </citation>
    <scope>NUCLEOTIDE SEQUENCE</scope>
    <source>
        <strain evidence="3">F4-1</strain>
    </source>
</reference>
<dbReference type="InterPro" id="IPR039146">
    <property type="entry name" value="GPANK1"/>
</dbReference>
<dbReference type="PANTHER" id="PTHR20923:SF1">
    <property type="entry name" value="G PATCH DOMAIN AND ANKYRIN REPEAT-CONTAINING PROTEIN 1"/>
    <property type="match status" value="1"/>
</dbReference>
<dbReference type="AlphaFoldDB" id="A0AA39LBS7"/>
<keyword evidence="4" id="KW-1185">Reference proteome</keyword>
<dbReference type="PROSITE" id="PS50174">
    <property type="entry name" value="G_PATCH"/>
    <property type="match status" value="1"/>
</dbReference>
<feature type="region of interest" description="Disordered" evidence="1">
    <location>
        <begin position="1"/>
        <end position="93"/>
    </location>
</feature>
<dbReference type="InterPro" id="IPR000467">
    <property type="entry name" value="G_patch_dom"/>
</dbReference>
<protein>
    <recommendedName>
        <fullName evidence="2">G-patch domain-containing protein</fullName>
    </recommendedName>
</protein>
<evidence type="ECO:0000313" key="4">
    <source>
        <dbReference type="Proteomes" id="UP001175261"/>
    </source>
</evidence>
<dbReference type="EMBL" id="JAPDFR010000001">
    <property type="protein sequence ID" value="KAK0391473.1"/>
    <property type="molecule type" value="Genomic_DNA"/>
</dbReference>